<protein>
    <submittedName>
        <fullName evidence="1">Uncharacterized protein</fullName>
    </submittedName>
</protein>
<evidence type="ECO:0000313" key="2">
    <source>
        <dbReference type="Proteomes" id="UP001595583"/>
    </source>
</evidence>
<dbReference type="Proteomes" id="UP001595583">
    <property type="component" value="Unassembled WGS sequence"/>
</dbReference>
<proteinExistence type="predicted"/>
<dbReference type="RefSeq" id="WP_378219926.1">
    <property type="nucleotide sequence ID" value="NZ_JBHRTK010000009.1"/>
</dbReference>
<name>A0ABV7K742_9HYPH</name>
<evidence type="ECO:0000313" key="1">
    <source>
        <dbReference type="EMBL" id="MFC3206115.1"/>
    </source>
</evidence>
<accession>A0ABV7K742</accession>
<gene>
    <name evidence="1" type="ORF">ACFOHJ_07830</name>
</gene>
<reference evidence="2" key="1">
    <citation type="journal article" date="2019" name="Int. J. Syst. Evol. Microbiol.">
        <title>The Global Catalogue of Microorganisms (GCM) 10K type strain sequencing project: providing services to taxonomists for standard genome sequencing and annotation.</title>
        <authorList>
            <consortium name="The Broad Institute Genomics Platform"/>
            <consortium name="The Broad Institute Genome Sequencing Center for Infectious Disease"/>
            <person name="Wu L."/>
            <person name="Ma J."/>
        </authorList>
    </citation>
    <scope>NUCLEOTIDE SEQUENCE [LARGE SCALE GENOMIC DNA]</scope>
    <source>
        <strain evidence="2">KCTC 52165</strain>
    </source>
</reference>
<comment type="caution">
    <text evidence="1">The sequence shown here is derived from an EMBL/GenBank/DDBJ whole genome shotgun (WGS) entry which is preliminary data.</text>
</comment>
<organism evidence="1 2">
    <name type="scientific">Aquamicrobium soli</name>
    <dbReference type="NCBI Taxonomy" id="1811518"/>
    <lineage>
        <taxon>Bacteria</taxon>
        <taxon>Pseudomonadati</taxon>
        <taxon>Pseudomonadota</taxon>
        <taxon>Alphaproteobacteria</taxon>
        <taxon>Hyphomicrobiales</taxon>
        <taxon>Phyllobacteriaceae</taxon>
        <taxon>Aquamicrobium</taxon>
    </lineage>
</organism>
<dbReference type="EMBL" id="JBHRTK010000009">
    <property type="protein sequence ID" value="MFC3206115.1"/>
    <property type="molecule type" value="Genomic_DNA"/>
</dbReference>
<keyword evidence="2" id="KW-1185">Reference proteome</keyword>
<sequence>MEVLKPFNTRTRRIAAGETITEADDLSPHRIDSLVAGKFIGAPEKPAADNKRRKA</sequence>